<dbReference type="Pfam" id="PF03788">
    <property type="entry name" value="LrgA"/>
    <property type="match status" value="1"/>
</dbReference>
<feature type="transmembrane region" description="Helical" evidence="6">
    <location>
        <begin position="65"/>
        <end position="86"/>
    </location>
</feature>
<dbReference type="RefSeq" id="WP_368503509.1">
    <property type="nucleotide sequence ID" value="NZ_CP162551.1"/>
</dbReference>
<dbReference type="GO" id="GO:0005886">
    <property type="term" value="C:plasma membrane"/>
    <property type="evidence" value="ECO:0007669"/>
    <property type="project" value="UniProtKB-SubCell"/>
</dbReference>
<reference evidence="7" key="1">
    <citation type="submission" date="2024-07" db="EMBL/GenBank/DDBJ databases">
        <title>Identification and characteristics of an arsenic-resistant bacterial isolate, which belongs to a novel species.</title>
        <authorList>
            <person name="Juszczyk A."/>
            <person name="Kowalczyk A."/>
            <person name="Was K."/>
            <person name="Kosowicz W."/>
            <person name="Budzyn A."/>
            <person name="Latowski D."/>
        </authorList>
    </citation>
    <scope>NUCLEOTIDE SEQUENCE</scope>
    <source>
        <strain evidence="7">As8PL</strain>
    </source>
</reference>
<proteinExistence type="predicted"/>
<accession>A0AB39BQK3</accession>
<dbReference type="EMBL" id="CP162551">
    <property type="protein sequence ID" value="XDI35999.1"/>
    <property type="molecule type" value="Genomic_DNA"/>
</dbReference>
<evidence type="ECO:0000256" key="2">
    <source>
        <dbReference type="ARBA" id="ARBA00022475"/>
    </source>
</evidence>
<evidence type="ECO:0000256" key="3">
    <source>
        <dbReference type="ARBA" id="ARBA00022692"/>
    </source>
</evidence>
<dbReference type="PANTHER" id="PTHR33931:SF2">
    <property type="entry name" value="HOLIN-LIKE PROTEIN CIDA"/>
    <property type="match status" value="1"/>
</dbReference>
<feature type="transmembrane region" description="Helical" evidence="6">
    <location>
        <begin position="32"/>
        <end position="53"/>
    </location>
</feature>
<comment type="subcellular location">
    <subcellularLocation>
        <location evidence="1">Cell membrane</location>
        <topology evidence="1">Multi-pass membrane protein</topology>
    </subcellularLocation>
</comment>
<dbReference type="InterPro" id="IPR005538">
    <property type="entry name" value="LrgA/CidA"/>
</dbReference>
<evidence type="ECO:0000313" key="7">
    <source>
        <dbReference type="EMBL" id="XDI35999.1"/>
    </source>
</evidence>
<organism evidence="7">
    <name type="scientific">Alkalihalophilus sp. As8PL</name>
    <dbReference type="NCBI Taxonomy" id="3237103"/>
    <lineage>
        <taxon>Bacteria</taxon>
        <taxon>Bacillati</taxon>
        <taxon>Bacillota</taxon>
        <taxon>Bacilli</taxon>
        <taxon>Bacillales</taxon>
        <taxon>Bacillaceae</taxon>
        <taxon>Alkalihalophilus</taxon>
    </lineage>
</organism>
<dbReference type="PANTHER" id="PTHR33931">
    <property type="entry name" value="HOLIN-LIKE PROTEIN CIDA-RELATED"/>
    <property type="match status" value="1"/>
</dbReference>
<sequence length="125" mass="14040">MKVIHILQMALHIGILYGFYLIGIWIQEALSLAIPGSIIGMLLLFILLLTKILPVSFIESGTSLLIRHMPLLFIPVTVGVMDYFNVFKGEGIWLVVITIISTMIVFVVSGLISQWLVMRKENPDE</sequence>
<feature type="transmembrane region" description="Helical" evidence="6">
    <location>
        <begin position="92"/>
        <end position="117"/>
    </location>
</feature>
<keyword evidence="2" id="KW-1003">Cell membrane</keyword>
<dbReference type="NCBIfam" id="NF002460">
    <property type="entry name" value="PRK01658.1"/>
    <property type="match status" value="1"/>
</dbReference>
<name>A0AB39BQK3_9BACI</name>
<keyword evidence="5 6" id="KW-0472">Membrane</keyword>
<feature type="transmembrane region" description="Helical" evidence="6">
    <location>
        <begin position="7"/>
        <end position="26"/>
    </location>
</feature>
<evidence type="ECO:0000256" key="1">
    <source>
        <dbReference type="ARBA" id="ARBA00004651"/>
    </source>
</evidence>
<keyword evidence="3 6" id="KW-0812">Transmembrane</keyword>
<evidence type="ECO:0000256" key="4">
    <source>
        <dbReference type="ARBA" id="ARBA00022989"/>
    </source>
</evidence>
<gene>
    <name evidence="7" type="ORF">AB3N04_14990</name>
</gene>
<evidence type="ECO:0000256" key="5">
    <source>
        <dbReference type="ARBA" id="ARBA00023136"/>
    </source>
</evidence>
<evidence type="ECO:0000256" key="6">
    <source>
        <dbReference type="SAM" id="Phobius"/>
    </source>
</evidence>
<dbReference type="AlphaFoldDB" id="A0AB39BQK3"/>
<protein>
    <submittedName>
        <fullName evidence="7">CidA/LrgA family protein</fullName>
    </submittedName>
</protein>
<keyword evidence="4 6" id="KW-1133">Transmembrane helix</keyword>